<organism evidence="2 3">
    <name type="scientific">Stutzerimonas tarimensis</name>
    <dbReference type="NCBI Taxonomy" id="1507735"/>
    <lineage>
        <taxon>Bacteria</taxon>
        <taxon>Pseudomonadati</taxon>
        <taxon>Pseudomonadota</taxon>
        <taxon>Gammaproteobacteria</taxon>
        <taxon>Pseudomonadales</taxon>
        <taxon>Pseudomonadaceae</taxon>
        <taxon>Stutzerimonas</taxon>
    </lineage>
</organism>
<name>A0ABV7T8R0_9GAMM</name>
<evidence type="ECO:0000259" key="1">
    <source>
        <dbReference type="Pfam" id="PF02120"/>
    </source>
</evidence>
<dbReference type="InterPro" id="IPR038610">
    <property type="entry name" value="FliK-like_C_sf"/>
</dbReference>
<keyword evidence="2" id="KW-0969">Cilium</keyword>
<evidence type="ECO:0000313" key="2">
    <source>
        <dbReference type="EMBL" id="MFC3609560.1"/>
    </source>
</evidence>
<reference evidence="3" key="1">
    <citation type="journal article" date="2019" name="Int. J. Syst. Evol. Microbiol.">
        <title>The Global Catalogue of Microorganisms (GCM) 10K type strain sequencing project: providing services to taxonomists for standard genome sequencing and annotation.</title>
        <authorList>
            <consortium name="The Broad Institute Genomics Platform"/>
            <consortium name="The Broad Institute Genome Sequencing Center for Infectious Disease"/>
            <person name="Wu L."/>
            <person name="Ma J."/>
        </authorList>
    </citation>
    <scope>NUCLEOTIDE SEQUENCE [LARGE SCALE GENOMIC DNA]</scope>
    <source>
        <strain evidence="3">KCTC 42447</strain>
    </source>
</reference>
<dbReference type="RefSeq" id="WP_386367272.1">
    <property type="nucleotide sequence ID" value="NZ_JBHRXZ010000029.1"/>
</dbReference>
<protein>
    <submittedName>
        <fullName evidence="2">Flagellar hook-length control protein FliK</fullName>
    </submittedName>
</protein>
<gene>
    <name evidence="2" type="ORF">ACFOMF_17470</name>
</gene>
<dbReference type="InterPro" id="IPR021136">
    <property type="entry name" value="Flagellar_hook_control-like_C"/>
</dbReference>
<dbReference type="EMBL" id="JBHRXZ010000029">
    <property type="protein sequence ID" value="MFC3609560.1"/>
    <property type="molecule type" value="Genomic_DNA"/>
</dbReference>
<evidence type="ECO:0000313" key="3">
    <source>
        <dbReference type="Proteomes" id="UP001595630"/>
    </source>
</evidence>
<comment type="caution">
    <text evidence="2">The sequence shown here is derived from an EMBL/GenBank/DDBJ whole genome shotgun (WGS) entry which is preliminary data.</text>
</comment>
<feature type="domain" description="Flagellar hook-length control protein-like C-terminal" evidence="1">
    <location>
        <begin position="411"/>
        <end position="489"/>
    </location>
</feature>
<dbReference type="Proteomes" id="UP001595630">
    <property type="component" value="Unassembled WGS sequence"/>
</dbReference>
<sequence>MTEIRGSAPLPATSAPRAATAPTDFALRLLQPLQGLMAPGQSGRAEVIEVRQGAADFQLVLRLLMENGRQTTLSARTPGPVELGTAVAVTALADNRLLASLQPAARQPLPDLSALPPGTQIQARVVGQQPQADGSSTRLLVSLLNTPLAGRNLVVESGQPLAPGSLLTAQVRGDHALSLVPLSGRLDQLRVGEQLAAQFSRQGPLQALMQGLGPDSSRPAAVQHAAEQLLGLLPEASELGNARKLAQVLGNSGLFLEASLLGDQTEALPTDLKAGILRLVAQLLPGLPGASPLAALPHSGALSQALPAFARQMLGSLAQDPRLQALEFPLPSRLLQGLSEQPDLEMLLKLAAAAIARLQTHQLASLAQTQTTPDGLLLTTWQTEVPMRHGSDILPLQVWVQREEREPERRETDKALSLWRIELAFEIPPLGPLQIQAQLLDGTFSSQLWAEQPGTAQLISAELGTLRDRLQSAGLSVGELSCAQGCPPQGPRTSLEQRFVDETA</sequence>
<dbReference type="Gene3D" id="3.30.750.140">
    <property type="match status" value="1"/>
</dbReference>
<dbReference type="Pfam" id="PF02120">
    <property type="entry name" value="Flg_hook"/>
    <property type="match status" value="1"/>
</dbReference>
<keyword evidence="3" id="KW-1185">Reference proteome</keyword>
<keyword evidence="2" id="KW-0966">Cell projection</keyword>
<accession>A0ABV7T8R0</accession>
<keyword evidence="2" id="KW-0282">Flagellum</keyword>
<proteinExistence type="predicted"/>